<dbReference type="AlphaFoldDB" id="A0A1X7KUR2"/>
<evidence type="ECO:0000256" key="4">
    <source>
        <dbReference type="ARBA" id="ARBA00023136"/>
    </source>
</evidence>
<dbReference type="PANTHER" id="PTHR33514:SF1">
    <property type="entry name" value="ABC TRANSPORTER PERMEASE"/>
    <property type="match status" value="1"/>
</dbReference>
<dbReference type="Proteomes" id="UP000193834">
    <property type="component" value="Unassembled WGS sequence"/>
</dbReference>
<sequence>MSKSGMLYVDKDTLFHRMDGAAKLIVFAVWTVIVFLFQDLRVFVPLFAIGLILLFLAQIPYKRIRLLVWIMVVFNLFNSIFTLLITPSYGSEVTGTATVVLDLGYNVLTLETCFYVLTLTMKYMSLMPITVLFIFTTHPTRFASSLNRIGVPYKIAYAFNIAFRYVPDLQTEFRNISNAMQARGMGFGKGEGSMRDRVKHFISIAIPLVQSSLHRIEVVSNAMDLRGFGRHQKRTWYSATAWRRADYIIAALSVVAILAAIAVRLSGFGRFWYPFS</sequence>
<dbReference type="EMBL" id="FXAZ01000003">
    <property type="protein sequence ID" value="SMG45279.1"/>
    <property type="molecule type" value="Genomic_DNA"/>
</dbReference>
<comment type="subcellular location">
    <subcellularLocation>
        <location evidence="1">Membrane</location>
        <topology evidence="1">Multi-pass membrane protein</topology>
    </subcellularLocation>
</comment>
<keyword evidence="4" id="KW-0472">Membrane</keyword>
<reference evidence="5 6" key="1">
    <citation type="submission" date="2017-04" db="EMBL/GenBank/DDBJ databases">
        <authorList>
            <person name="Afonso C.L."/>
            <person name="Miller P.J."/>
            <person name="Scott M.A."/>
            <person name="Spackman E."/>
            <person name="Goraichik I."/>
            <person name="Dimitrov K.M."/>
            <person name="Suarez D.L."/>
            <person name="Swayne D.E."/>
        </authorList>
    </citation>
    <scope>NUCLEOTIDE SEQUENCE [LARGE SCALE GENOMIC DNA]</scope>
    <source>
        <strain evidence="5 6">11</strain>
    </source>
</reference>
<keyword evidence="3" id="KW-1133">Transmembrane helix</keyword>
<dbReference type="Pfam" id="PF02361">
    <property type="entry name" value="CbiQ"/>
    <property type="match status" value="1"/>
</dbReference>
<dbReference type="GO" id="GO:0005886">
    <property type="term" value="C:plasma membrane"/>
    <property type="evidence" value="ECO:0007669"/>
    <property type="project" value="UniProtKB-ARBA"/>
</dbReference>
<dbReference type="OrthoDB" id="8635523at2"/>
<evidence type="ECO:0000313" key="6">
    <source>
        <dbReference type="Proteomes" id="UP000193834"/>
    </source>
</evidence>
<gene>
    <name evidence="5" type="ORF">SAMN06295960_2729</name>
</gene>
<evidence type="ECO:0000256" key="2">
    <source>
        <dbReference type="ARBA" id="ARBA00022692"/>
    </source>
</evidence>
<name>A0A1X7KUR2_9BACL</name>
<accession>A0A1X7KUR2</accession>
<keyword evidence="6" id="KW-1185">Reference proteome</keyword>
<dbReference type="InterPro" id="IPR003339">
    <property type="entry name" value="ABC/ECF_trnsptr_transmembrane"/>
</dbReference>
<protein>
    <submittedName>
        <fullName evidence="5">Energy-coupling factor transport system permease protein</fullName>
    </submittedName>
</protein>
<dbReference type="CDD" id="cd16914">
    <property type="entry name" value="EcfT"/>
    <property type="match status" value="1"/>
</dbReference>
<proteinExistence type="predicted"/>
<evidence type="ECO:0000256" key="1">
    <source>
        <dbReference type="ARBA" id="ARBA00004141"/>
    </source>
</evidence>
<keyword evidence="2" id="KW-0812">Transmembrane</keyword>
<dbReference type="RefSeq" id="WP_085494896.1">
    <property type="nucleotide sequence ID" value="NZ_FXAZ01000003.1"/>
</dbReference>
<evidence type="ECO:0000256" key="3">
    <source>
        <dbReference type="ARBA" id="ARBA00022989"/>
    </source>
</evidence>
<dbReference type="STRING" id="1852522.SAMN06295960_2729"/>
<evidence type="ECO:0000313" key="5">
    <source>
        <dbReference type="EMBL" id="SMG45279.1"/>
    </source>
</evidence>
<organism evidence="5 6">
    <name type="scientific">Paenibacillus aquistagni</name>
    <dbReference type="NCBI Taxonomy" id="1852522"/>
    <lineage>
        <taxon>Bacteria</taxon>
        <taxon>Bacillati</taxon>
        <taxon>Bacillota</taxon>
        <taxon>Bacilli</taxon>
        <taxon>Bacillales</taxon>
        <taxon>Paenibacillaceae</taxon>
        <taxon>Paenibacillus</taxon>
    </lineage>
</organism>
<dbReference type="PANTHER" id="PTHR33514">
    <property type="entry name" value="PROTEIN ABCI12, CHLOROPLASTIC"/>
    <property type="match status" value="1"/>
</dbReference>